<accession>A0A8C7EB16</accession>
<dbReference type="Ensembl" id="ENSNPET00000006912.1">
    <property type="protein sequence ID" value="ENSNPEP00000006748.1"/>
    <property type="gene ID" value="ENSNPEG00000005084.1"/>
</dbReference>
<reference evidence="1" key="1">
    <citation type="submission" date="2025-08" db="UniProtKB">
        <authorList>
            <consortium name="Ensembl"/>
        </authorList>
    </citation>
    <scope>IDENTIFICATION</scope>
</reference>
<dbReference type="SUPFAM" id="SSF54909">
    <property type="entry name" value="Dimeric alpha+beta barrel"/>
    <property type="match status" value="1"/>
</dbReference>
<evidence type="ECO:0008006" key="3">
    <source>
        <dbReference type="Google" id="ProtNLM"/>
    </source>
</evidence>
<dbReference type="Gene3D" id="3.30.70.100">
    <property type="match status" value="1"/>
</dbReference>
<dbReference type="Proteomes" id="UP000694420">
    <property type="component" value="Unplaced"/>
</dbReference>
<dbReference type="InterPro" id="IPR011008">
    <property type="entry name" value="Dimeric_a/b-barrel"/>
</dbReference>
<sequence>MIVRHQISVLEEDTEALRPLYPIILSVSIQKLSNDSCFIVYELWESSNTWNSHLQANYSKSFQRNNVDFLETPELMKTMLVPASWWVLKGN</sequence>
<evidence type="ECO:0000313" key="1">
    <source>
        <dbReference type="Ensembl" id="ENSNPEP00000006748.1"/>
    </source>
</evidence>
<protein>
    <recommendedName>
        <fullName evidence="3">ABM domain-containing protein</fullName>
    </recommendedName>
</protein>
<proteinExistence type="predicted"/>
<dbReference type="GO" id="GO:0042984">
    <property type="term" value="P:regulation of amyloid precursor protein biosynthetic process"/>
    <property type="evidence" value="ECO:0007669"/>
    <property type="project" value="TreeGrafter"/>
</dbReference>
<dbReference type="AlphaFoldDB" id="A0A8C7EB16"/>
<dbReference type="PANTHER" id="PTHR12178">
    <property type="entry name" value="EF-HAND DOMAIN-CONTAINING PROTEIN"/>
    <property type="match status" value="1"/>
</dbReference>
<evidence type="ECO:0000313" key="2">
    <source>
        <dbReference type="Proteomes" id="UP000694420"/>
    </source>
</evidence>
<organism evidence="1 2">
    <name type="scientific">Nothoprocta perdicaria</name>
    <name type="common">Chilean tinamou</name>
    <name type="synonym">Crypturus perdicarius</name>
    <dbReference type="NCBI Taxonomy" id="30464"/>
    <lineage>
        <taxon>Eukaryota</taxon>
        <taxon>Metazoa</taxon>
        <taxon>Chordata</taxon>
        <taxon>Craniata</taxon>
        <taxon>Vertebrata</taxon>
        <taxon>Euteleostomi</taxon>
        <taxon>Archelosauria</taxon>
        <taxon>Archosauria</taxon>
        <taxon>Dinosauria</taxon>
        <taxon>Saurischia</taxon>
        <taxon>Theropoda</taxon>
        <taxon>Coelurosauria</taxon>
        <taxon>Aves</taxon>
        <taxon>Palaeognathae</taxon>
        <taxon>Tinamiformes</taxon>
        <taxon>Tinamidae</taxon>
        <taxon>Nothoprocta</taxon>
    </lineage>
</organism>
<dbReference type="PANTHER" id="PTHR12178:SF11">
    <property type="entry name" value="N-TERMINAL EF-HAND CALCIUM-BINDING PROTEIN 1"/>
    <property type="match status" value="1"/>
</dbReference>
<dbReference type="GO" id="GO:0005737">
    <property type="term" value="C:cytoplasm"/>
    <property type="evidence" value="ECO:0007669"/>
    <property type="project" value="TreeGrafter"/>
</dbReference>
<dbReference type="InterPro" id="IPR039862">
    <property type="entry name" value="NECAB1/2/3"/>
</dbReference>
<name>A0A8C7EB16_NOTPE</name>
<reference evidence="1" key="2">
    <citation type="submission" date="2025-09" db="UniProtKB">
        <authorList>
            <consortium name="Ensembl"/>
        </authorList>
    </citation>
    <scope>IDENTIFICATION</scope>
</reference>
<keyword evidence="2" id="KW-1185">Reference proteome</keyword>